<gene>
    <name evidence="2" type="ORF">BAVI_11709</name>
</gene>
<keyword evidence="1" id="KW-1133">Transmembrane helix</keyword>
<dbReference type="RefSeq" id="WP_024028529.1">
    <property type="nucleotide sequence ID" value="NZ_ALAN01000064.1"/>
</dbReference>
<sequence>MGMLTTLIALMIIIGIVAFSAKAMKRTINRKGKISYSHRVLWIFSGYVAVLLICVVLAAVHPAKIVEGLEKVDSEELEREGLNLYEAVKEGKINQVDNKWIRKQWQFTVTGEQLAIAFDNDEYQNISIVVERKQTNDGTLEAVFYKTSSSVDGMEISDLANPPGLTLTGDSLTIKNPKASNLAFTEFSSPFSVSQFTGEASLFDHNTDIMHGQSILYLRIPKDLELHDQSNQDIQFVEQ</sequence>
<feature type="transmembrane region" description="Helical" evidence="1">
    <location>
        <begin position="6"/>
        <end position="24"/>
    </location>
</feature>
<feature type="transmembrane region" description="Helical" evidence="1">
    <location>
        <begin position="40"/>
        <end position="60"/>
    </location>
</feature>
<proteinExistence type="predicted"/>
<reference evidence="2 3" key="1">
    <citation type="journal article" date="2014" name="Environ. Microbiol.">
        <title>The nitrate-ammonifying and nosZ-carrying bacterium Bacillus vireti is a potent source and sink for nitric and nitrous oxide under high nitrate conditions.</title>
        <authorList>
            <person name="Mania D."/>
            <person name="Heylen K."/>
            <person name="van Spanning R.J."/>
            <person name="Frostegard A."/>
        </authorList>
    </citation>
    <scope>NUCLEOTIDE SEQUENCE [LARGE SCALE GENOMIC DNA]</scope>
    <source>
        <strain evidence="2 3">LMG 21834</strain>
    </source>
</reference>
<dbReference type="AlphaFoldDB" id="A0AB94IND4"/>
<dbReference type="EMBL" id="ALAN01000064">
    <property type="protein sequence ID" value="ETI68621.1"/>
    <property type="molecule type" value="Genomic_DNA"/>
</dbReference>
<keyword evidence="1" id="KW-0812">Transmembrane</keyword>
<evidence type="ECO:0000313" key="2">
    <source>
        <dbReference type="EMBL" id="ETI68621.1"/>
    </source>
</evidence>
<protein>
    <submittedName>
        <fullName evidence="2">Uncharacterized protein</fullName>
    </submittedName>
</protein>
<evidence type="ECO:0000313" key="3">
    <source>
        <dbReference type="Proteomes" id="UP000018877"/>
    </source>
</evidence>
<comment type="caution">
    <text evidence="2">The sequence shown here is derived from an EMBL/GenBank/DDBJ whole genome shotgun (WGS) entry which is preliminary data.</text>
</comment>
<organism evidence="2 3">
    <name type="scientific">Neobacillus vireti LMG 21834</name>
    <dbReference type="NCBI Taxonomy" id="1131730"/>
    <lineage>
        <taxon>Bacteria</taxon>
        <taxon>Bacillati</taxon>
        <taxon>Bacillota</taxon>
        <taxon>Bacilli</taxon>
        <taxon>Bacillales</taxon>
        <taxon>Bacillaceae</taxon>
        <taxon>Neobacillus</taxon>
    </lineage>
</organism>
<dbReference type="Proteomes" id="UP000018877">
    <property type="component" value="Unassembled WGS sequence"/>
</dbReference>
<keyword evidence="1" id="KW-0472">Membrane</keyword>
<accession>A0AB94IND4</accession>
<keyword evidence="3" id="KW-1185">Reference proteome</keyword>
<name>A0AB94IND4_9BACI</name>
<evidence type="ECO:0000256" key="1">
    <source>
        <dbReference type="SAM" id="Phobius"/>
    </source>
</evidence>